<reference evidence="1" key="1">
    <citation type="submission" date="2022-06" db="EMBL/GenBank/DDBJ databases">
        <title>Genome Sequence of Candolleomyces eurysporus.</title>
        <authorList>
            <person name="Buettner E."/>
        </authorList>
    </citation>
    <scope>NUCLEOTIDE SEQUENCE</scope>
    <source>
        <strain evidence="1">VTCC 930004</strain>
    </source>
</reference>
<dbReference type="AlphaFoldDB" id="A0A9W8JBA6"/>
<sequence>MSPPSHGHLPAYALPEYGVKRTPIQSQNLTTLAMSNHYDQDLSNGQIIEVLKAVPNLEHFHWEGTLGIDSHLSPQLTDDPVVLGRLLSITTEDSNLELCRLLSRVILCPKLETLRILVCKPRDYIPDVVREALSSIKAVLRAAPLIKNVTVVQCEMLWWSLGIMEASTDPSQLKYVIYSGTQAQFVEALQQDEYWAEVSPDSPLERLPAEIMIVESTAKLLEHGPPDRIHLLAAPRKSLPGRPDRTLDNRGEERLTDAFDFVDFIVNDWPRGRTSSSIENPQLAETWKRLGCLYDDLGFLVQLMEMVRSEQFPSDTCSFTFAAVLTNVDVYRRVANPYFTFIPSYPD</sequence>
<keyword evidence="2" id="KW-1185">Reference proteome</keyword>
<accession>A0A9W8JBA6</accession>
<protein>
    <submittedName>
        <fullName evidence="1">Uncharacterized protein</fullName>
    </submittedName>
</protein>
<name>A0A9W8JBA6_9AGAR</name>
<gene>
    <name evidence="1" type="ORF">H1R20_g6216</name>
</gene>
<evidence type="ECO:0000313" key="2">
    <source>
        <dbReference type="Proteomes" id="UP001140091"/>
    </source>
</evidence>
<proteinExistence type="predicted"/>
<dbReference type="EMBL" id="JANBPK010000817">
    <property type="protein sequence ID" value="KAJ2930874.1"/>
    <property type="molecule type" value="Genomic_DNA"/>
</dbReference>
<dbReference type="Proteomes" id="UP001140091">
    <property type="component" value="Unassembled WGS sequence"/>
</dbReference>
<comment type="caution">
    <text evidence="1">The sequence shown here is derived from an EMBL/GenBank/DDBJ whole genome shotgun (WGS) entry which is preliminary data.</text>
</comment>
<organism evidence="1 2">
    <name type="scientific">Candolleomyces eurysporus</name>
    <dbReference type="NCBI Taxonomy" id="2828524"/>
    <lineage>
        <taxon>Eukaryota</taxon>
        <taxon>Fungi</taxon>
        <taxon>Dikarya</taxon>
        <taxon>Basidiomycota</taxon>
        <taxon>Agaricomycotina</taxon>
        <taxon>Agaricomycetes</taxon>
        <taxon>Agaricomycetidae</taxon>
        <taxon>Agaricales</taxon>
        <taxon>Agaricineae</taxon>
        <taxon>Psathyrellaceae</taxon>
        <taxon>Candolleomyces</taxon>
    </lineage>
</organism>
<evidence type="ECO:0000313" key="1">
    <source>
        <dbReference type="EMBL" id="KAJ2930874.1"/>
    </source>
</evidence>
<feature type="non-terminal residue" evidence="1">
    <location>
        <position position="347"/>
    </location>
</feature>